<accession>A0A9P1FFX3</accession>
<evidence type="ECO:0000313" key="2">
    <source>
        <dbReference type="EMBL" id="CAI3975529.1"/>
    </source>
</evidence>
<reference evidence="3 4" key="2">
    <citation type="submission" date="2024-05" db="EMBL/GenBank/DDBJ databases">
        <authorList>
            <person name="Chen Y."/>
            <person name="Shah S."/>
            <person name="Dougan E. K."/>
            <person name="Thang M."/>
            <person name="Chan C."/>
        </authorList>
    </citation>
    <scope>NUCLEOTIDE SEQUENCE [LARGE SCALE GENOMIC DNA]</scope>
</reference>
<name>A0A9P1FFX3_9DINO</name>
<dbReference type="Proteomes" id="UP001152797">
    <property type="component" value="Unassembled WGS sequence"/>
</dbReference>
<proteinExistence type="predicted"/>
<keyword evidence="1" id="KW-0472">Membrane</keyword>
<keyword evidence="1" id="KW-0812">Transmembrane</keyword>
<keyword evidence="1" id="KW-1133">Transmembrane helix</keyword>
<sequence>MQGEMEWPQLFATSRRMNPMTLVFFRGFSASVFVVHQLAHFWASRDEGFFYFIYVTHWTMILGTISECLLFHLASKGMQQMLPFPTARRVETPMLVRIELVLWHIVHPFSLLVKSLYWASWLLENPLEDLQKISYLDFYTHGFGQFWLLLSFLVSNVPFSMCTGFGWCVTYALVFIAWSLVHFFTKIGTPQPCEGYLQNECPIYSKFDWHKPQLTTIIALLVCLVACPVVCTFYATLASRCRGSHDVQEGRENKTGTGDCEEPKVEEVTVDATAL</sequence>
<feature type="transmembrane region" description="Helical" evidence="1">
    <location>
        <begin position="21"/>
        <end position="43"/>
    </location>
</feature>
<protein>
    <submittedName>
        <fullName evidence="2">Uncharacterized protein</fullName>
    </submittedName>
</protein>
<dbReference type="AlphaFoldDB" id="A0A9P1FFX3"/>
<dbReference type="EMBL" id="CAMXCT020000209">
    <property type="protein sequence ID" value="CAL1128904.1"/>
    <property type="molecule type" value="Genomic_DNA"/>
</dbReference>
<evidence type="ECO:0000313" key="3">
    <source>
        <dbReference type="EMBL" id="CAL4762841.1"/>
    </source>
</evidence>
<feature type="transmembrane region" description="Helical" evidence="1">
    <location>
        <begin position="95"/>
        <end position="118"/>
    </location>
</feature>
<dbReference type="PANTHER" id="PTHR12242">
    <property type="entry name" value="OS02G0130600 PROTEIN-RELATED"/>
    <property type="match status" value="1"/>
</dbReference>
<feature type="transmembrane region" description="Helical" evidence="1">
    <location>
        <begin position="214"/>
        <end position="235"/>
    </location>
</feature>
<comment type="caution">
    <text evidence="2">The sequence shown here is derived from an EMBL/GenBank/DDBJ whole genome shotgun (WGS) entry which is preliminary data.</text>
</comment>
<dbReference type="GO" id="GO:0016020">
    <property type="term" value="C:membrane"/>
    <property type="evidence" value="ECO:0007669"/>
    <property type="project" value="TreeGrafter"/>
</dbReference>
<dbReference type="EMBL" id="CAMXCT010000209">
    <property type="protein sequence ID" value="CAI3975529.1"/>
    <property type="molecule type" value="Genomic_DNA"/>
</dbReference>
<feature type="transmembrane region" description="Helical" evidence="1">
    <location>
        <begin position="138"/>
        <end position="157"/>
    </location>
</feature>
<dbReference type="EMBL" id="CAMXCT030000209">
    <property type="protein sequence ID" value="CAL4762841.1"/>
    <property type="molecule type" value="Genomic_DNA"/>
</dbReference>
<dbReference type="OrthoDB" id="419711at2759"/>
<reference evidence="2" key="1">
    <citation type="submission" date="2022-10" db="EMBL/GenBank/DDBJ databases">
        <authorList>
            <person name="Chen Y."/>
            <person name="Dougan E. K."/>
            <person name="Chan C."/>
            <person name="Rhodes N."/>
            <person name="Thang M."/>
        </authorList>
    </citation>
    <scope>NUCLEOTIDE SEQUENCE</scope>
</reference>
<evidence type="ECO:0000313" key="4">
    <source>
        <dbReference type="Proteomes" id="UP001152797"/>
    </source>
</evidence>
<evidence type="ECO:0000256" key="1">
    <source>
        <dbReference type="SAM" id="Phobius"/>
    </source>
</evidence>
<gene>
    <name evidence="2" type="ORF">C1SCF055_LOCUS3832</name>
</gene>
<keyword evidence="4" id="KW-1185">Reference proteome</keyword>
<feature type="transmembrane region" description="Helical" evidence="1">
    <location>
        <begin position="164"/>
        <end position="184"/>
    </location>
</feature>
<organism evidence="2">
    <name type="scientific">Cladocopium goreaui</name>
    <dbReference type="NCBI Taxonomy" id="2562237"/>
    <lineage>
        <taxon>Eukaryota</taxon>
        <taxon>Sar</taxon>
        <taxon>Alveolata</taxon>
        <taxon>Dinophyceae</taxon>
        <taxon>Suessiales</taxon>
        <taxon>Symbiodiniaceae</taxon>
        <taxon>Cladocopium</taxon>
    </lineage>
</organism>
<feature type="transmembrane region" description="Helical" evidence="1">
    <location>
        <begin position="49"/>
        <end position="74"/>
    </location>
</feature>